<comment type="caution">
    <text evidence="9">The sequence shown here is derived from an EMBL/GenBank/DDBJ whole genome shotgun (WGS) entry which is preliminary data.</text>
</comment>
<feature type="binding site" evidence="5">
    <location>
        <begin position="91"/>
        <end position="94"/>
    </location>
    <ligand>
        <name>FAD</name>
        <dbReference type="ChEBI" id="CHEBI:57692"/>
    </ligand>
</feature>
<dbReference type="Gene3D" id="3.30.410.40">
    <property type="match status" value="1"/>
</dbReference>
<dbReference type="GO" id="GO:0050660">
    <property type="term" value="F:flavin adenine dinucleotide binding"/>
    <property type="evidence" value="ECO:0007669"/>
    <property type="project" value="InterPro"/>
</dbReference>
<comment type="cofactor">
    <cofactor evidence="1 5">
        <name>FAD</name>
        <dbReference type="ChEBI" id="CHEBI:57692"/>
    </cofactor>
</comment>
<dbReference type="RefSeq" id="WP_087131692.1">
    <property type="nucleotide sequence ID" value="NZ_FCOE02000028.1"/>
</dbReference>
<dbReference type="PANTHER" id="PTHR11552:SF147">
    <property type="entry name" value="CHOLINE DEHYDROGENASE, MITOCHONDRIAL"/>
    <property type="match status" value="1"/>
</dbReference>
<evidence type="ECO:0000256" key="4">
    <source>
        <dbReference type="ARBA" id="ARBA00022827"/>
    </source>
</evidence>
<dbReference type="InterPro" id="IPR000172">
    <property type="entry name" value="GMC_OxRdtase_N"/>
</dbReference>
<dbReference type="PIRSF" id="PIRSF000137">
    <property type="entry name" value="Alcohol_oxidase"/>
    <property type="match status" value="1"/>
</dbReference>
<keyword evidence="10" id="KW-1185">Reference proteome</keyword>
<keyword evidence="4 5" id="KW-0274">FAD</keyword>
<keyword evidence="3 6" id="KW-0285">Flavoprotein</keyword>
<dbReference type="SUPFAM" id="SSF54373">
    <property type="entry name" value="FAD-linked reductases, C-terminal domain"/>
    <property type="match status" value="1"/>
</dbReference>
<dbReference type="SUPFAM" id="SSF51905">
    <property type="entry name" value="FAD/NAD(P)-binding domain"/>
    <property type="match status" value="1"/>
</dbReference>
<sequence>MSDTFDYVIVGAGSAGCVLAMRLSEAGHSVCVLEAGPKDRSPYIHVPAGYIKNLFNPNLIWDFKSEPSAATGNRALSLTQGRVLGGSGSINGMVYNRGQRADFDGWAGLGNPGWSYNEVLPYFKKAETRIGDGDDRYRGRSGPLTVTDPVRSSPLCDFFVEAAKSLGYPYVQDHNAEAQDGVGPWQFTIDSRGHTMRRMSAARAYLRPAVKTGRVDVRTDSPAIRVLFENRRAVGVRYRAGASGTPEREVRARREVIVSSGALNTPRLLQISGIGCADHLRSIGVDVELNLPGVGANLCDHYNLRVAAQVRDISTVNERGRGLPLLWEITKYFAGRPSILSMGPVPMRFFFRSDPSMPTPDLQVSFTPGSYREGLPGLLDHYPGMTLGGHKQRPESRGYVKARSTSIDIDPLIQPNYLATESDRKAMVAVVKMARAVLQARPFAPYYVNEIFPGNEIRTDQEILDFARQRGGTVYHHNGTARMGPDSDPYAVVDARLRVRGVEGLRVADASVMPAPISGPTNASVIMIGEKASDLILQDVAQPLRRGVEHPANRIGTTHAWEMTS</sequence>
<dbReference type="InterPro" id="IPR036188">
    <property type="entry name" value="FAD/NAD-bd_sf"/>
</dbReference>
<feature type="domain" description="Glucose-methanol-choline oxidoreductase N-terminal" evidence="7">
    <location>
        <begin position="81"/>
        <end position="104"/>
    </location>
</feature>
<feature type="binding site" evidence="5">
    <location>
        <position position="83"/>
    </location>
    <ligand>
        <name>FAD</name>
        <dbReference type="ChEBI" id="CHEBI:57692"/>
    </ligand>
</feature>
<dbReference type="InterPro" id="IPR012132">
    <property type="entry name" value="GMC_OxRdtase"/>
</dbReference>
<dbReference type="PROSITE" id="PS00623">
    <property type="entry name" value="GMC_OXRED_1"/>
    <property type="match status" value="1"/>
</dbReference>
<dbReference type="PANTHER" id="PTHR11552">
    <property type="entry name" value="GLUCOSE-METHANOL-CHOLINE GMC OXIDOREDUCTASE"/>
    <property type="match status" value="1"/>
</dbReference>
<dbReference type="EMBL" id="FCOE02000028">
    <property type="protein sequence ID" value="SAK87263.1"/>
    <property type="molecule type" value="Genomic_DNA"/>
</dbReference>
<proteinExistence type="inferred from homology"/>
<protein>
    <submittedName>
        <fullName evidence="9">Glucose-methanol-choline oxidoreductase</fullName>
    </submittedName>
</protein>
<dbReference type="InterPro" id="IPR007867">
    <property type="entry name" value="GMC_OxRtase_C"/>
</dbReference>
<gene>
    <name evidence="9" type="ORF">AWB80_06027</name>
</gene>
<dbReference type="Pfam" id="PF05199">
    <property type="entry name" value="GMC_oxred_C"/>
    <property type="match status" value="1"/>
</dbReference>
<evidence type="ECO:0000313" key="10">
    <source>
        <dbReference type="Proteomes" id="UP000054911"/>
    </source>
</evidence>
<feature type="domain" description="Glucose-methanol-choline oxidoreductase N-terminal" evidence="8">
    <location>
        <begin position="261"/>
        <end position="275"/>
    </location>
</feature>
<dbReference type="PROSITE" id="PS00624">
    <property type="entry name" value="GMC_OXRED_2"/>
    <property type="match status" value="1"/>
</dbReference>
<accession>A0A158CY37</accession>
<evidence type="ECO:0000313" key="9">
    <source>
        <dbReference type="EMBL" id="SAK87263.1"/>
    </source>
</evidence>
<evidence type="ECO:0000256" key="3">
    <source>
        <dbReference type="ARBA" id="ARBA00022630"/>
    </source>
</evidence>
<evidence type="ECO:0000259" key="7">
    <source>
        <dbReference type="PROSITE" id="PS00623"/>
    </source>
</evidence>
<dbReference type="STRING" id="1777141.AWB80_06027"/>
<evidence type="ECO:0000256" key="6">
    <source>
        <dbReference type="RuleBase" id="RU003968"/>
    </source>
</evidence>
<dbReference type="Pfam" id="PF00732">
    <property type="entry name" value="GMC_oxred_N"/>
    <property type="match status" value="1"/>
</dbReference>
<dbReference type="Proteomes" id="UP000054911">
    <property type="component" value="Unassembled WGS sequence"/>
</dbReference>
<evidence type="ECO:0000259" key="8">
    <source>
        <dbReference type="PROSITE" id="PS00624"/>
    </source>
</evidence>
<evidence type="ECO:0000256" key="2">
    <source>
        <dbReference type="ARBA" id="ARBA00010790"/>
    </source>
</evidence>
<name>A0A158CY37_9BURK</name>
<comment type="similarity">
    <text evidence="2 6">Belongs to the GMC oxidoreductase family.</text>
</comment>
<dbReference type="Gene3D" id="3.50.50.60">
    <property type="entry name" value="FAD/NAD(P)-binding domain"/>
    <property type="match status" value="1"/>
</dbReference>
<dbReference type="GO" id="GO:0016614">
    <property type="term" value="F:oxidoreductase activity, acting on CH-OH group of donors"/>
    <property type="evidence" value="ECO:0007669"/>
    <property type="project" value="InterPro"/>
</dbReference>
<reference evidence="9" key="1">
    <citation type="submission" date="2016-01" db="EMBL/GenBank/DDBJ databases">
        <authorList>
            <person name="Peeters C."/>
        </authorList>
    </citation>
    <scope>NUCLEOTIDE SEQUENCE [LARGE SCALE GENOMIC DNA]</scope>
    <source>
        <strain evidence="9">LMG 29323</strain>
    </source>
</reference>
<dbReference type="AlphaFoldDB" id="A0A158CY37"/>
<evidence type="ECO:0000256" key="1">
    <source>
        <dbReference type="ARBA" id="ARBA00001974"/>
    </source>
</evidence>
<dbReference type="OrthoDB" id="9785276at2"/>
<organism evidence="9 10">
    <name type="scientific">Caballeronia pedi</name>
    <dbReference type="NCBI Taxonomy" id="1777141"/>
    <lineage>
        <taxon>Bacteria</taxon>
        <taxon>Pseudomonadati</taxon>
        <taxon>Pseudomonadota</taxon>
        <taxon>Betaproteobacteria</taxon>
        <taxon>Burkholderiales</taxon>
        <taxon>Burkholderiaceae</taxon>
        <taxon>Caballeronia</taxon>
    </lineage>
</organism>
<evidence type="ECO:0000256" key="5">
    <source>
        <dbReference type="PIRSR" id="PIRSR000137-2"/>
    </source>
</evidence>